<evidence type="ECO:0000256" key="1">
    <source>
        <dbReference type="SAM" id="MobiDB-lite"/>
    </source>
</evidence>
<dbReference type="EMBL" id="KZ308193">
    <property type="protein sequence ID" value="KAG8224363.1"/>
    <property type="molecule type" value="Genomic_DNA"/>
</dbReference>
<feature type="compositionally biased region" description="Gly residues" evidence="1">
    <location>
        <begin position="15"/>
        <end position="30"/>
    </location>
</feature>
<feature type="compositionally biased region" description="Gly residues" evidence="1">
    <location>
        <begin position="54"/>
        <end position="65"/>
    </location>
</feature>
<keyword evidence="3" id="KW-1185">Reference proteome</keyword>
<organism evidence="2 3">
    <name type="scientific">Ladona fulva</name>
    <name type="common">Scarce chaser dragonfly</name>
    <name type="synonym">Libellula fulva</name>
    <dbReference type="NCBI Taxonomy" id="123851"/>
    <lineage>
        <taxon>Eukaryota</taxon>
        <taxon>Metazoa</taxon>
        <taxon>Ecdysozoa</taxon>
        <taxon>Arthropoda</taxon>
        <taxon>Hexapoda</taxon>
        <taxon>Insecta</taxon>
        <taxon>Pterygota</taxon>
        <taxon>Palaeoptera</taxon>
        <taxon>Odonata</taxon>
        <taxon>Epiprocta</taxon>
        <taxon>Anisoptera</taxon>
        <taxon>Libelluloidea</taxon>
        <taxon>Libellulidae</taxon>
        <taxon>Ladona</taxon>
    </lineage>
</organism>
<feature type="compositionally biased region" description="Low complexity" evidence="1">
    <location>
        <begin position="113"/>
        <end position="137"/>
    </location>
</feature>
<accession>A0A8K0JXS9</accession>
<dbReference type="AlphaFoldDB" id="A0A8K0JXS9"/>
<feature type="region of interest" description="Disordered" evidence="1">
    <location>
        <begin position="1"/>
        <end position="148"/>
    </location>
</feature>
<sequence>MSGGERKAKRSPRSVGGGVGASGGSGGPGGRRQQQGWEEAGSEFYQESYPAAEGGLGGTDGGPGGVDAFSRDPSNIATLLPSKQMHNTLVVTGRRRGRGSSGEGSKRPRRRPSAASGGATRLRGGAAGAPIAPTIGPSSSMAPDRRGSMPANEVHAAMLPDFTENLSNEERTWEEIMQIKIIEF</sequence>
<evidence type="ECO:0000313" key="2">
    <source>
        <dbReference type="EMBL" id="KAG8224363.1"/>
    </source>
</evidence>
<dbReference type="Proteomes" id="UP000792457">
    <property type="component" value="Unassembled WGS sequence"/>
</dbReference>
<gene>
    <name evidence="2" type="ORF">J437_LFUL005244</name>
</gene>
<reference evidence="2" key="1">
    <citation type="submission" date="2013-04" db="EMBL/GenBank/DDBJ databases">
        <authorList>
            <person name="Qu J."/>
            <person name="Murali S.C."/>
            <person name="Bandaranaike D."/>
            <person name="Bellair M."/>
            <person name="Blankenburg K."/>
            <person name="Chao H."/>
            <person name="Dinh H."/>
            <person name="Doddapaneni H."/>
            <person name="Downs B."/>
            <person name="Dugan-Rocha S."/>
            <person name="Elkadiri S."/>
            <person name="Gnanaolivu R.D."/>
            <person name="Hernandez B."/>
            <person name="Javaid M."/>
            <person name="Jayaseelan J.C."/>
            <person name="Lee S."/>
            <person name="Li M."/>
            <person name="Ming W."/>
            <person name="Munidasa M."/>
            <person name="Muniz J."/>
            <person name="Nguyen L."/>
            <person name="Ongeri F."/>
            <person name="Osuji N."/>
            <person name="Pu L.-L."/>
            <person name="Puazo M."/>
            <person name="Qu C."/>
            <person name="Quiroz J."/>
            <person name="Raj R."/>
            <person name="Weissenberger G."/>
            <person name="Xin Y."/>
            <person name="Zou X."/>
            <person name="Han Y."/>
            <person name="Richards S."/>
            <person name="Worley K."/>
            <person name="Muzny D."/>
            <person name="Gibbs R."/>
        </authorList>
    </citation>
    <scope>NUCLEOTIDE SEQUENCE</scope>
    <source>
        <strain evidence="2">Sampled in the wild</strain>
    </source>
</reference>
<name>A0A8K0JXS9_LADFU</name>
<comment type="caution">
    <text evidence="2">The sequence shown here is derived from an EMBL/GenBank/DDBJ whole genome shotgun (WGS) entry which is preliminary data.</text>
</comment>
<evidence type="ECO:0000313" key="3">
    <source>
        <dbReference type="Proteomes" id="UP000792457"/>
    </source>
</evidence>
<reference evidence="2" key="2">
    <citation type="submission" date="2017-10" db="EMBL/GenBank/DDBJ databases">
        <title>Ladona fulva Genome sequencing and assembly.</title>
        <authorList>
            <person name="Murali S."/>
            <person name="Richards S."/>
            <person name="Bandaranaike D."/>
            <person name="Bellair M."/>
            <person name="Blankenburg K."/>
            <person name="Chao H."/>
            <person name="Dinh H."/>
            <person name="Doddapaneni H."/>
            <person name="Dugan-Rocha S."/>
            <person name="Elkadiri S."/>
            <person name="Gnanaolivu R."/>
            <person name="Hernandez B."/>
            <person name="Skinner E."/>
            <person name="Javaid M."/>
            <person name="Lee S."/>
            <person name="Li M."/>
            <person name="Ming W."/>
            <person name="Munidasa M."/>
            <person name="Muniz J."/>
            <person name="Nguyen L."/>
            <person name="Hughes D."/>
            <person name="Osuji N."/>
            <person name="Pu L.-L."/>
            <person name="Puazo M."/>
            <person name="Qu C."/>
            <person name="Quiroz J."/>
            <person name="Raj R."/>
            <person name="Weissenberger G."/>
            <person name="Xin Y."/>
            <person name="Zou X."/>
            <person name="Han Y."/>
            <person name="Worley K."/>
            <person name="Muzny D."/>
            <person name="Gibbs R."/>
        </authorList>
    </citation>
    <scope>NUCLEOTIDE SEQUENCE</scope>
    <source>
        <strain evidence="2">Sampled in the wild</strain>
    </source>
</reference>
<dbReference type="OrthoDB" id="1936208at2759"/>
<protein>
    <submittedName>
        <fullName evidence="2">Uncharacterized protein</fullName>
    </submittedName>
</protein>
<proteinExistence type="predicted"/>